<keyword evidence="3 6" id="KW-0349">Heme</keyword>
<gene>
    <name evidence="8" type="ORF">BU24DRAFT_489571</name>
</gene>
<keyword evidence="9" id="KW-1185">Reference proteome</keyword>
<dbReference type="PRINTS" id="PR00465">
    <property type="entry name" value="EP450IV"/>
</dbReference>
<keyword evidence="5 6" id="KW-0408">Iron</keyword>
<dbReference type="GO" id="GO:0016705">
    <property type="term" value="F:oxidoreductase activity, acting on paired donors, with incorporation or reduction of molecular oxygen"/>
    <property type="evidence" value="ECO:0007669"/>
    <property type="project" value="InterPro"/>
</dbReference>
<dbReference type="InterPro" id="IPR002403">
    <property type="entry name" value="Cyt_P450_E_grp-IV"/>
</dbReference>
<feature type="binding site" description="axial binding residue" evidence="6">
    <location>
        <position position="473"/>
    </location>
    <ligand>
        <name>heme</name>
        <dbReference type="ChEBI" id="CHEBI:30413"/>
    </ligand>
    <ligandPart>
        <name>Fe</name>
        <dbReference type="ChEBI" id="CHEBI:18248"/>
    </ligandPart>
</feature>
<evidence type="ECO:0000256" key="4">
    <source>
        <dbReference type="ARBA" id="ARBA00022723"/>
    </source>
</evidence>
<accession>A0A6A5Y4D5</accession>
<evidence type="ECO:0000256" key="6">
    <source>
        <dbReference type="PIRSR" id="PIRSR602403-1"/>
    </source>
</evidence>
<comment type="similarity">
    <text evidence="2">Belongs to the cytochrome P450 family.</text>
</comment>
<dbReference type="GO" id="GO:0008395">
    <property type="term" value="F:steroid hydroxylase activity"/>
    <property type="evidence" value="ECO:0007669"/>
    <property type="project" value="TreeGrafter"/>
</dbReference>
<dbReference type="InterPro" id="IPR050529">
    <property type="entry name" value="CYP450_sterol_14alpha_dmase"/>
</dbReference>
<dbReference type="GO" id="GO:0020037">
    <property type="term" value="F:heme binding"/>
    <property type="evidence" value="ECO:0007669"/>
    <property type="project" value="InterPro"/>
</dbReference>
<sequence>MFLDAFGLLELPGTGCSLVALSFLSLFTFLIFWRIWTFTIYPRLYPDEPRTYPYWIPFIGHSLSFFSNAERTMEQARLYFNNNRAPFKLIIMGEVVYVITSAQDTNSVYKKDDYFSMNPWVVELMGNFGASPASVKAMWSNISDAEKGQSPLDLVLKGWKDKPLKEVCVKLFQTFLNPGQQSDEILKVLLGTIHDRMHWDAIPEKLIHAGQGGNEQIISLAKWSQEVLLEGATRSFFGGKLLDIQPDLFDSFFEFDENSWKISYQIPGPFAQDVQRSKKIAENAFQKYFEVPIEQRPDTSDLMKNVESAMRANGIPPKDMGVLVLMFYWVINANAWKASFWMLSEIVNNESLRCRIVDEISPYVSASTKPSSSANDLATALGQHCPTLMAVYHEALRLTAASTSVRVVTNDAVISGLKLRKGTRMVIPYRQMLLDDRAFGHDAHKFNHERFLQNPNLAKSPSFKPYGGGSTLCPGRMVAQKEILTFVALAVGKFQVRLPQQDSFRSQGVPDMNVRTPCIGIMGPVEGGDVDVVITRPQWQ</sequence>
<dbReference type="GO" id="GO:0005506">
    <property type="term" value="F:iron ion binding"/>
    <property type="evidence" value="ECO:0007669"/>
    <property type="project" value="InterPro"/>
</dbReference>
<dbReference type="CDD" id="cd11040">
    <property type="entry name" value="CYP7_CYP8-like"/>
    <property type="match status" value="1"/>
</dbReference>
<dbReference type="Proteomes" id="UP000799778">
    <property type="component" value="Unassembled WGS sequence"/>
</dbReference>
<keyword evidence="4 6" id="KW-0479">Metal-binding</keyword>
<evidence type="ECO:0000256" key="1">
    <source>
        <dbReference type="ARBA" id="ARBA00001971"/>
    </source>
</evidence>
<reference evidence="8" key="1">
    <citation type="journal article" date="2020" name="Stud. Mycol.">
        <title>101 Dothideomycetes genomes: a test case for predicting lifestyles and emergence of pathogens.</title>
        <authorList>
            <person name="Haridas S."/>
            <person name="Albert R."/>
            <person name="Binder M."/>
            <person name="Bloem J."/>
            <person name="Labutti K."/>
            <person name="Salamov A."/>
            <person name="Andreopoulos B."/>
            <person name="Baker S."/>
            <person name="Barry K."/>
            <person name="Bills G."/>
            <person name="Bluhm B."/>
            <person name="Cannon C."/>
            <person name="Castanera R."/>
            <person name="Culley D."/>
            <person name="Daum C."/>
            <person name="Ezra D."/>
            <person name="Gonzalez J."/>
            <person name="Henrissat B."/>
            <person name="Kuo A."/>
            <person name="Liang C."/>
            <person name="Lipzen A."/>
            <person name="Lutzoni F."/>
            <person name="Magnuson J."/>
            <person name="Mondo S."/>
            <person name="Nolan M."/>
            <person name="Ohm R."/>
            <person name="Pangilinan J."/>
            <person name="Park H.-J."/>
            <person name="Ramirez L."/>
            <person name="Alfaro M."/>
            <person name="Sun H."/>
            <person name="Tritt A."/>
            <person name="Yoshinaga Y."/>
            <person name="Zwiers L.-H."/>
            <person name="Turgeon B."/>
            <person name="Goodwin S."/>
            <person name="Spatafora J."/>
            <person name="Crous P."/>
            <person name="Grigoriev I."/>
        </authorList>
    </citation>
    <scope>NUCLEOTIDE SEQUENCE</scope>
    <source>
        <strain evidence="8">CBS 175.79</strain>
    </source>
</reference>
<dbReference type="EMBL" id="ML978067">
    <property type="protein sequence ID" value="KAF2019660.1"/>
    <property type="molecule type" value="Genomic_DNA"/>
</dbReference>
<dbReference type="PANTHER" id="PTHR24304:SF2">
    <property type="entry name" value="24-HYDROXYCHOLESTEROL 7-ALPHA-HYDROXYLASE"/>
    <property type="match status" value="1"/>
</dbReference>
<dbReference type="PANTHER" id="PTHR24304">
    <property type="entry name" value="CYTOCHROME P450 FAMILY 7"/>
    <property type="match status" value="1"/>
</dbReference>
<evidence type="ECO:0000256" key="7">
    <source>
        <dbReference type="SAM" id="Phobius"/>
    </source>
</evidence>
<feature type="transmembrane region" description="Helical" evidence="7">
    <location>
        <begin position="12"/>
        <end position="33"/>
    </location>
</feature>
<comment type="cofactor">
    <cofactor evidence="1 6">
        <name>heme</name>
        <dbReference type="ChEBI" id="CHEBI:30413"/>
    </cofactor>
</comment>
<protein>
    <submittedName>
        <fullName evidence="8">Cytochrome P450</fullName>
    </submittedName>
</protein>
<keyword evidence="7" id="KW-0472">Membrane</keyword>
<proteinExistence type="inferred from homology"/>
<dbReference type="RefSeq" id="XP_033387999.1">
    <property type="nucleotide sequence ID" value="XM_033533649.1"/>
</dbReference>
<evidence type="ECO:0000256" key="3">
    <source>
        <dbReference type="ARBA" id="ARBA00022617"/>
    </source>
</evidence>
<organism evidence="8 9">
    <name type="scientific">Aaosphaeria arxii CBS 175.79</name>
    <dbReference type="NCBI Taxonomy" id="1450172"/>
    <lineage>
        <taxon>Eukaryota</taxon>
        <taxon>Fungi</taxon>
        <taxon>Dikarya</taxon>
        <taxon>Ascomycota</taxon>
        <taxon>Pezizomycotina</taxon>
        <taxon>Dothideomycetes</taxon>
        <taxon>Pleosporomycetidae</taxon>
        <taxon>Pleosporales</taxon>
        <taxon>Pleosporales incertae sedis</taxon>
        <taxon>Aaosphaeria</taxon>
    </lineage>
</organism>
<dbReference type="Gene3D" id="1.10.630.10">
    <property type="entry name" value="Cytochrome P450"/>
    <property type="match status" value="1"/>
</dbReference>
<evidence type="ECO:0000256" key="5">
    <source>
        <dbReference type="ARBA" id="ARBA00023004"/>
    </source>
</evidence>
<dbReference type="InterPro" id="IPR036396">
    <property type="entry name" value="Cyt_P450_sf"/>
</dbReference>
<dbReference type="InterPro" id="IPR001128">
    <property type="entry name" value="Cyt_P450"/>
</dbReference>
<evidence type="ECO:0000256" key="2">
    <source>
        <dbReference type="ARBA" id="ARBA00010617"/>
    </source>
</evidence>
<dbReference type="Pfam" id="PF00067">
    <property type="entry name" value="p450"/>
    <property type="match status" value="1"/>
</dbReference>
<dbReference type="AlphaFoldDB" id="A0A6A5Y4D5"/>
<evidence type="ECO:0000313" key="9">
    <source>
        <dbReference type="Proteomes" id="UP000799778"/>
    </source>
</evidence>
<name>A0A6A5Y4D5_9PLEO</name>
<evidence type="ECO:0000313" key="8">
    <source>
        <dbReference type="EMBL" id="KAF2019660.1"/>
    </source>
</evidence>
<dbReference type="SUPFAM" id="SSF48264">
    <property type="entry name" value="Cytochrome P450"/>
    <property type="match status" value="1"/>
</dbReference>
<keyword evidence="7" id="KW-1133">Transmembrane helix</keyword>
<dbReference type="GeneID" id="54291046"/>
<keyword evidence="7" id="KW-0812">Transmembrane</keyword>
<dbReference type="OrthoDB" id="1470350at2759"/>